<evidence type="ECO:0000313" key="2">
    <source>
        <dbReference type="Proteomes" id="UP001642464"/>
    </source>
</evidence>
<comment type="caution">
    <text evidence="1">The sequence shown here is derived from an EMBL/GenBank/DDBJ whole genome shotgun (WGS) entry which is preliminary data.</text>
</comment>
<dbReference type="EMBL" id="CAXAMM010011958">
    <property type="protein sequence ID" value="CAK9027549.1"/>
    <property type="molecule type" value="Genomic_DNA"/>
</dbReference>
<feature type="non-terminal residue" evidence="1">
    <location>
        <position position="1"/>
    </location>
</feature>
<proteinExistence type="predicted"/>
<evidence type="ECO:0000313" key="1">
    <source>
        <dbReference type="EMBL" id="CAK9027549.1"/>
    </source>
</evidence>
<reference evidence="1 2" key="1">
    <citation type="submission" date="2024-02" db="EMBL/GenBank/DDBJ databases">
        <authorList>
            <person name="Chen Y."/>
            <person name="Shah S."/>
            <person name="Dougan E. K."/>
            <person name="Thang M."/>
            <person name="Chan C."/>
        </authorList>
    </citation>
    <scope>NUCLEOTIDE SEQUENCE [LARGE SCALE GENOMIC DNA]</scope>
</reference>
<dbReference type="Gene3D" id="1.25.40.10">
    <property type="entry name" value="Tetratricopeptide repeat domain"/>
    <property type="match status" value="1"/>
</dbReference>
<accession>A0ABP0KNK8</accession>
<protein>
    <submittedName>
        <fullName evidence="1">Uncharacterized protein</fullName>
    </submittedName>
</protein>
<name>A0ABP0KNK8_9DINO</name>
<sequence length="169" mass="18367">DFGLVIQACWRGAWEQAVQLLEMAGEQQLPLDSKTYASAMRACLEPSRPRLKAAEHAMSLYDDFLQSTEPPGIKFFVTAAAACEEGLFWEKALKVLADGPESAQVRCSVVRACAQAPVPEVELLRETKGVKMAVTSEYISASCRLPRSTTWSFGGSCSNPPGLLELVPT</sequence>
<keyword evidence="2" id="KW-1185">Reference proteome</keyword>
<organism evidence="1 2">
    <name type="scientific">Durusdinium trenchii</name>
    <dbReference type="NCBI Taxonomy" id="1381693"/>
    <lineage>
        <taxon>Eukaryota</taxon>
        <taxon>Sar</taxon>
        <taxon>Alveolata</taxon>
        <taxon>Dinophyceae</taxon>
        <taxon>Suessiales</taxon>
        <taxon>Symbiodiniaceae</taxon>
        <taxon>Durusdinium</taxon>
    </lineage>
</organism>
<dbReference type="Proteomes" id="UP001642464">
    <property type="component" value="Unassembled WGS sequence"/>
</dbReference>
<dbReference type="InterPro" id="IPR011990">
    <property type="entry name" value="TPR-like_helical_dom_sf"/>
</dbReference>
<gene>
    <name evidence="1" type="ORF">SCF082_LOCUS17970</name>
</gene>